<proteinExistence type="predicted"/>
<keyword evidence="1" id="KW-0175">Coiled coil</keyword>
<evidence type="ECO:0000256" key="1">
    <source>
        <dbReference type="SAM" id="Coils"/>
    </source>
</evidence>
<evidence type="ECO:0000313" key="2">
    <source>
        <dbReference type="EMBL" id="EUJ26620.1"/>
    </source>
</evidence>
<sequence length="118" mass="14311">MEDTYIALKQAYRMREEELSDTKRASNKLKNFISEWNQLDRMEKRLLEEVAYFSQGTVAQRKAIQELDRHLDESRSTYQVFEHLEDTYQQSEKKLRKKMESIEAEIHNLREEEQHAKD</sequence>
<evidence type="ECO:0000313" key="3">
    <source>
        <dbReference type="Proteomes" id="UP000019251"/>
    </source>
</evidence>
<dbReference type="AlphaFoldDB" id="A0A829R5Z5"/>
<reference evidence="2 3" key="1">
    <citation type="submission" date="2012-12" db="EMBL/GenBank/DDBJ databases">
        <title>Novel taxa of Listeriaceae from agricultural environments in the United States.</title>
        <authorList>
            <person name="den Bakker H.C."/>
            <person name="Allred A."/>
            <person name="Warchocki S."/>
            <person name="Wright E.M."/>
            <person name="Burrell A."/>
            <person name="Nightingale K.K."/>
            <person name="Kephart D."/>
            <person name="Wiedmann M."/>
        </authorList>
    </citation>
    <scope>NUCLEOTIDE SEQUENCE [LARGE SCALE GENOMIC DNA]</scope>
    <source>
        <strain evidence="2 3">FSL F6-1183</strain>
    </source>
</reference>
<comment type="caution">
    <text evidence="2">The sequence shown here is derived from an EMBL/GenBank/DDBJ whole genome shotgun (WGS) entry which is preliminary data.</text>
</comment>
<name>A0A829R5Z5_LISGR</name>
<gene>
    <name evidence="2" type="ORF">LMUR_12446</name>
</gene>
<feature type="coiled-coil region" evidence="1">
    <location>
        <begin position="81"/>
        <end position="112"/>
    </location>
</feature>
<dbReference type="EMBL" id="AODG01000015">
    <property type="protein sequence ID" value="EUJ26620.1"/>
    <property type="molecule type" value="Genomic_DNA"/>
</dbReference>
<protein>
    <submittedName>
        <fullName evidence="2">Uncharacterized protein</fullName>
    </submittedName>
</protein>
<dbReference type="RefSeq" id="WP_036107560.1">
    <property type="nucleotide sequence ID" value="NZ_AODG01000015.1"/>
</dbReference>
<organism evidence="2 3">
    <name type="scientific">Listeria grayi FSL F6-1183</name>
    <dbReference type="NCBI Taxonomy" id="1265827"/>
    <lineage>
        <taxon>Bacteria</taxon>
        <taxon>Bacillati</taxon>
        <taxon>Bacillota</taxon>
        <taxon>Bacilli</taxon>
        <taxon>Bacillales</taxon>
        <taxon>Listeriaceae</taxon>
        <taxon>Listeria</taxon>
    </lineage>
</organism>
<dbReference type="Proteomes" id="UP000019251">
    <property type="component" value="Unassembled WGS sequence"/>
</dbReference>
<accession>A0A829R5Z5</accession>